<proteinExistence type="inferred from homology"/>
<evidence type="ECO:0000256" key="7">
    <source>
        <dbReference type="ARBA" id="ARBA00022777"/>
    </source>
</evidence>
<dbReference type="PANTHER" id="PTHR24356:SF1">
    <property type="entry name" value="SERINE_THREONINE-PROTEIN KINASE GREATWALL"/>
    <property type="match status" value="1"/>
</dbReference>
<evidence type="ECO:0000259" key="13">
    <source>
        <dbReference type="PROSITE" id="PS50011"/>
    </source>
</evidence>
<comment type="similarity">
    <text evidence="1">Belongs to the protein kinase superfamily. AGC Ser/Thr protein kinase family.</text>
</comment>
<reference evidence="15 16" key="1">
    <citation type="submission" date="2019-07" db="EMBL/GenBank/DDBJ databases">
        <title>Draft genome assembly of a fouling barnacle, Amphibalanus amphitrite (Darwin, 1854): The first reference genome for Thecostraca.</title>
        <authorList>
            <person name="Kim W."/>
        </authorList>
    </citation>
    <scope>NUCLEOTIDE SEQUENCE [LARGE SCALE GENOMIC DNA]</scope>
    <source>
        <strain evidence="15">SNU_AA5</strain>
        <tissue evidence="15">Soma without cirri and trophi</tissue>
    </source>
</reference>
<keyword evidence="16" id="KW-1185">Reference proteome</keyword>
<evidence type="ECO:0000256" key="4">
    <source>
        <dbReference type="ARBA" id="ARBA00022527"/>
    </source>
</evidence>
<dbReference type="PANTHER" id="PTHR24356">
    <property type="entry name" value="SERINE/THREONINE-PROTEIN KINASE"/>
    <property type="match status" value="1"/>
</dbReference>
<comment type="caution">
    <text evidence="15">The sequence shown here is derived from an EMBL/GenBank/DDBJ whole genome shotgun (WGS) entry which is preliminary data.</text>
</comment>
<dbReference type="GO" id="GO:0005524">
    <property type="term" value="F:ATP binding"/>
    <property type="evidence" value="ECO:0007669"/>
    <property type="project" value="UniProtKB-KW"/>
</dbReference>
<feature type="compositionally biased region" description="Low complexity" evidence="12">
    <location>
        <begin position="403"/>
        <end position="417"/>
    </location>
</feature>
<sequence>MAEAEEEMEANNLHEEPTIDDFEILKPISRGAFGKVFLGYKKGHPELLFAIKTVKKSEMVNKNMMEQVVTERDALALQRSPFCVQIFYSLQSANSIYLVMEYLIGGDLKSLLAICGCFEESMAAFYVAEVALALDYLHSHQIIHRDIKPDNMLLTAQGHVKLTDFGLSKINAHKEISVMDLLRSTPTVVRTNLLRTPGQLLSLTSHLSFNSEASSMDVGCCDTADGGSLAALDAGSYCGVGHHTSALPADSSTTPPPIARLTPRLGAGSDCGLPAPTAAPLGLLTSTPEGRPPTRRGYHRPTPDPQPPANPFLRPVKRSRVDSGGSPRRTGLTADLGRVHLSGPAPSKLSRMAAPPAPASRPPLRTVCFNSLAQTPPRRGGPAVRRPCSLGSPMEVSFDKVTRSTPATPAGTARTTSIPATPRTPFRTPKSVARGRRPTVESRIIGTPDYLAPELLLRLGHGAPVDWWALGVCLFEFMAGIPPFNDETPEAVFQNILKRDIPWPEEDESFSPAAGSAVDELLCFDPSERPALARLRAMPLFSGLDWERLLEQPGPFVPAPDDATDTTYFDPRNNLQHLTVSKFDA</sequence>
<dbReference type="Proteomes" id="UP000440578">
    <property type="component" value="Unassembled WGS sequence"/>
</dbReference>
<evidence type="ECO:0000256" key="10">
    <source>
        <dbReference type="ARBA" id="ARBA00047899"/>
    </source>
</evidence>
<comment type="catalytic activity">
    <reaction evidence="10">
        <text>L-threonyl-[protein] + ATP = O-phospho-L-threonyl-[protein] + ADP + H(+)</text>
        <dbReference type="Rhea" id="RHEA:46608"/>
        <dbReference type="Rhea" id="RHEA-COMP:11060"/>
        <dbReference type="Rhea" id="RHEA-COMP:11605"/>
        <dbReference type="ChEBI" id="CHEBI:15378"/>
        <dbReference type="ChEBI" id="CHEBI:30013"/>
        <dbReference type="ChEBI" id="CHEBI:30616"/>
        <dbReference type="ChEBI" id="CHEBI:61977"/>
        <dbReference type="ChEBI" id="CHEBI:456216"/>
        <dbReference type="EC" id="2.7.11.1"/>
    </reaction>
</comment>
<dbReference type="GO" id="GO:0005634">
    <property type="term" value="C:nucleus"/>
    <property type="evidence" value="ECO:0007669"/>
    <property type="project" value="TreeGrafter"/>
</dbReference>
<evidence type="ECO:0000256" key="6">
    <source>
        <dbReference type="ARBA" id="ARBA00022741"/>
    </source>
</evidence>
<evidence type="ECO:0000256" key="12">
    <source>
        <dbReference type="SAM" id="MobiDB-lite"/>
    </source>
</evidence>
<feature type="region of interest" description="Disordered" evidence="12">
    <location>
        <begin position="248"/>
        <end position="362"/>
    </location>
</feature>
<dbReference type="InterPro" id="IPR000719">
    <property type="entry name" value="Prot_kinase_dom"/>
</dbReference>
<dbReference type="PROSITE" id="PS00108">
    <property type="entry name" value="PROTEIN_KINASE_ST"/>
    <property type="match status" value="1"/>
</dbReference>
<organism evidence="15 16">
    <name type="scientific">Amphibalanus amphitrite</name>
    <name type="common">Striped barnacle</name>
    <name type="synonym">Balanus amphitrite</name>
    <dbReference type="NCBI Taxonomy" id="1232801"/>
    <lineage>
        <taxon>Eukaryota</taxon>
        <taxon>Metazoa</taxon>
        <taxon>Ecdysozoa</taxon>
        <taxon>Arthropoda</taxon>
        <taxon>Crustacea</taxon>
        <taxon>Multicrustacea</taxon>
        <taxon>Cirripedia</taxon>
        <taxon>Thoracica</taxon>
        <taxon>Thoracicalcarea</taxon>
        <taxon>Balanomorpha</taxon>
        <taxon>Balanoidea</taxon>
        <taxon>Balanidae</taxon>
        <taxon>Amphibalaninae</taxon>
        <taxon>Amphibalanus</taxon>
    </lineage>
</organism>
<dbReference type="CDD" id="cd05610">
    <property type="entry name" value="STKc_MASTL"/>
    <property type="match status" value="1"/>
</dbReference>
<dbReference type="SMART" id="SM00220">
    <property type="entry name" value="S_TKc"/>
    <property type="match status" value="1"/>
</dbReference>
<dbReference type="InterPro" id="IPR050236">
    <property type="entry name" value="Ser_Thr_kinase_AGC"/>
</dbReference>
<dbReference type="InterPro" id="IPR000961">
    <property type="entry name" value="AGC-kinase_C"/>
</dbReference>
<evidence type="ECO:0000313" key="15">
    <source>
        <dbReference type="EMBL" id="KAF0298566.1"/>
    </source>
</evidence>
<dbReference type="Pfam" id="PF00069">
    <property type="entry name" value="Pkinase"/>
    <property type="match status" value="2"/>
</dbReference>
<dbReference type="PROSITE" id="PS50011">
    <property type="entry name" value="PROTEIN_KINASE_DOM"/>
    <property type="match status" value="1"/>
</dbReference>
<evidence type="ECO:0000256" key="9">
    <source>
        <dbReference type="ARBA" id="ARBA00033099"/>
    </source>
</evidence>
<dbReference type="InterPro" id="IPR011009">
    <property type="entry name" value="Kinase-like_dom_sf"/>
</dbReference>
<evidence type="ECO:0000256" key="11">
    <source>
        <dbReference type="ARBA" id="ARBA00048679"/>
    </source>
</evidence>
<name>A0A6A4VUQ8_AMPAM</name>
<keyword evidence="6" id="KW-0547">Nucleotide-binding</keyword>
<gene>
    <name evidence="15" type="primary">MASTL</name>
    <name evidence="15" type="ORF">FJT64_004077</name>
</gene>
<keyword evidence="7 15" id="KW-0418">Kinase</keyword>
<dbReference type="GO" id="GO:0004674">
    <property type="term" value="F:protein serine/threonine kinase activity"/>
    <property type="evidence" value="ECO:0007669"/>
    <property type="project" value="UniProtKB-KW"/>
</dbReference>
<dbReference type="InterPro" id="IPR008271">
    <property type="entry name" value="Ser/Thr_kinase_AS"/>
</dbReference>
<evidence type="ECO:0000256" key="3">
    <source>
        <dbReference type="ARBA" id="ARBA00022148"/>
    </source>
</evidence>
<evidence type="ECO:0000256" key="8">
    <source>
        <dbReference type="ARBA" id="ARBA00022840"/>
    </source>
</evidence>
<dbReference type="EC" id="2.7.11.1" evidence="2"/>
<comment type="catalytic activity">
    <reaction evidence="11">
        <text>L-seryl-[protein] + ATP = O-phospho-L-seryl-[protein] + ADP + H(+)</text>
        <dbReference type="Rhea" id="RHEA:17989"/>
        <dbReference type="Rhea" id="RHEA-COMP:9863"/>
        <dbReference type="Rhea" id="RHEA-COMP:11604"/>
        <dbReference type="ChEBI" id="CHEBI:15378"/>
        <dbReference type="ChEBI" id="CHEBI:29999"/>
        <dbReference type="ChEBI" id="CHEBI:30616"/>
        <dbReference type="ChEBI" id="CHEBI:83421"/>
        <dbReference type="ChEBI" id="CHEBI:456216"/>
        <dbReference type="EC" id="2.7.11.1"/>
    </reaction>
</comment>
<keyword evidence="4" id="KW-0723">Serine/threonine-protein kinase</keyword>
<keyword evidence="5" id="KW-0808">Transferase</keyword>
<dbReference type="FunFam" id="3.30.200.20:FF:000550">
    <property type="entry name" value="Serine/threonine-protein kinase greatwall"/>
    <property type="match status" value="1"/>
</dbReference>
<dbReference type="InterPro" id="IPR037638">
    <property type="entry name" value="MASTL_STKc"/>
</dbReference>
<evidence type="ECO:0000259" key="14">
    <source>
        <dbReference type="PROSITE" id="PS51285"/>
    </source>
</evidence>
<feature type="domain" description="Protein kinase" evidence="13">
    <location>
        <begin position="22"/>
        <end position="541"/>
    </location>
</feature>
<dbReference type="OrthoDB" id="162894at2759"/>
<evidence type="ECO:0000256" key="1">
    <source>
        <dbReference type="ARBA" id="ARBA00009903"/>
    </source>
</evidence>
<dbReference type="SUPFAM" id="SSF56112">
    <property type="entry name" value="Protein kinase-like (PK-like)"/>
    <property type="match status" value="1"/>
</dbReference>
<dbReference type="GO" id="GO:0035556">
    <property type="term" value="P:intracellular signal transduction"/>
    <property type="evidence" value="ECO:0007669"/>
    <property type="project" value="TreeGrafter"/>
</dbReference>
<accession>A0A6A4VUQ8</accession>
<evidence type="ECO:0000256" key="2">
    <source>
        <dbReference type="ARBA" id="ARBA00012513"/>
    </source>
</evidence>
<dbReference type="AlphaFoldDB" id="A0A6A4VUQ8"/>
<dbReference type="Gene3D" id="3.30.200.20">
    <property type="entry name" value="Phosphorylase Kinase, domain 1"/>
    <property type="match status" value="2"/>
</dbReference>
<evidence type="ECO:0000256" key="5">
    <source>
        <dbReference type="ARBA" id="ARBA00022679"/>
    </source>
</evidence>
<feature type="region of interest" description="Disordered" evidence="12">
    <location>
        <begin position="402"/>
        <end position="437"/>
    </location>
</feature>
<dbReference type="PROSITE" id="PS51285">
    <property type="entry name" value="AGC_KINASE_CTER"/>
    <property type="match status" value="1"/>
</dbReference>
<evidence type="ECO:0000313" key="16">
    <source>
        <dbReference type="Proteomes" id="UP000440578"/>
    </source>
</evidence>
<feature type="compositionally biased region" description="Low complexity" evidence="12">
    <location>
        <begin position="272"/>
        <end position="288"/>
    </location>
</feature>
<keyword evidence="8" id="KW-0067">ATP-binding</keyword>
<dbReference type="Gene3D" id="1.10.510.10">
    <property type="entry name" value="Transferase(Phosphotransferase) domain 1"/>
    <property type="match status" value="2"/>
</dbReference>
<dbReference type="FunFam" id="1.10.510.10:FF:000484">
    <property type="entry name" value="Serine/threonine-protein kinase greatwall, putative"/>
    <property type="match status" value="1"/>
</dbReference>
<protein>
    <recommendedName>
        <fullName evidence="3">Serine/threonine-protein kinase greatwall</fullName>
        <ecNumber evidence="2">2.7.11.1</ecNumber>
    </recommendedName>
    <alternativeName>
        <fullName evidence="9">Microtubule-associated serine/threonine-protein kinase-like</fullName>
    </alternativeName>
</protein>
<dbReference type="EMBL" id="VIIS01001426">
    <property type="protein sequence ID" value="KAF0298566.1"/>
    <property type="molecule type" value="Genomic_DNA"/>
</dbReference>
<feature type="domain" description="AGC-kinase C-terminal" evidence="14">
    <location>
        <begin position="542"/>
        <end position="585"/>
    </location>
</feature>